<evidence type="ECO:0000313" key="2">
    <source>
        <dbReference type="Proteomes" id="UP000823638"/>
    </source>
</evidence>
<accession>A0A9D9HNY4</accession>
<reference evidence="1" key="1">
    <citation type="submission" date="2020-10" db="EMBL/GenBank/DDBJ databases">
        <authorList>
            <person name="Gilroy R."/>
        </authorList>
    </citation>
    <scope>NUCLEOTIDE SEQUENCE</scope>
    <source>
        <strain evidence="1">10532</strain>
    </source>
</reference>
<dbReference type="Proteomes" id="UP000823638">
    <property type="component" value="Unassembled WGS sequence"/>
</dbReference>
<protein>
    <submittedName>
        <fullName evidence="1">Uncharacterized protein</fullName>
    </submittedName>
</protein>
<gene>
    <name evidence="1" type="ORF">IAA81_03065</name>
</gene>
<comment type="caution">
    <text evidence="1">The sequence shown here is derived from an EMBL/GenBank/DDBJ whole genome shotgun (WGS) entry which is preliminary data.</text>
</comment>
<reference evidence="1" key="2">
    <citation type="journal article" date="2021" name="PeerJ">
        <title>Extensive microbial diversity within the chicken gut microbiome revealed by metagenomics and culture.</title>
        <authorList>
            <person name="Gilroy R."/>
            <person name="Ravi A."/>
            <person name="Getino M."/>
            <person name="Pursley I."/>
            <person name="Horton D.L."/>
            <person name="Alikhan N.F."/>
            <person name="Baker D."/>
            <person name="Gharbi K."/>
            <person name="Hall N."/>
            <person name="Watson M."/>
            <person name="Adriaenssens E.M."/>
            <person name="Foster-Nyarko E."/>
            <person name="Jarju S."/>
            <person name="Secka A."/>
            <person name="Antonio M."/>
            <person name="Oren A."/>
            <person name="Chaudhuri R.R."/>
            <person name="La Ragione R."/>
            <person name="Hildebrand F."/>
            <person name="Pallen M.J."/>
        </authorList>
    </citation>
    <scope>NUCLEOTIDE SEQUENCE</scope>
    <source>
        <strain evidence="1">10532</strain>
    </source>
</reference>
<sequence length="81" mass="8703">MAQGVCTKQGGFGAKTLVVMTGFVPQSSVPQKNRQTIAKSYAFCSFCAFAKKNAVSLTNQGCKGCQNEALCRLKVLIFNAY</sequence>
<evidence type="ECO:0000313" key="1">
    <source>
        <dbReference type="EMBL" id="MBO8457193.1"/>
    </source>
</evidence>
<dbReference type="EMBL" id="JADIMM010000037">
    <property type="protein sequence ID" value="MBO8457193.1"/>
    <property type="molecule type" value="Genomic_DNA"/>
</dbReference>
<organism evidence="1 2">
    <name type="scientific">Candidatus Gallitreponema excrementavium</name>
    <dbReference type="NCBI Taxonomy" id="2840840"/>
    <lineage>
        <taxon>Bacteria</taxon>
        <taxon>Pseudomonadati</taxon>
        <taxon>Spirochaetota</taxon>
        <taxon>Spirochaetia</taxon>
        <taxon>Spirochaetales</taxon>
        <taxon>Candidatus Gallitreponema</taxon>
    </lineage>
</organism>
<dbReference type="AlphaFoldDB" id="A0A9D9HNY4"/>
<proteinExistence type="predicted"/>
<name>A0A9D9HNY4_9SPIR</name>